<keyword evidence="4" id="KW-1185">Reference proteome</keyword>
<keyword evidence="1" id="KW-0175">Coiled coil</keyword>
<proteinExistence type="predicted"/>
<dbReference type="Proteomes" id="UP000559256">
    <property type="component" value="Unassembled WGS sequence"/>
</dbReference>
<feature type="compositionally biased region" description="Basic residues" evidence="2">
    <location>
        <begin position="398"/>
        <end position="410"/>
    </location>
</feature>
<feature type="compositionally biased region" description="Basic and acidic residues" evidence="2">
    <location>
        <begin position="380"/>
        <end position="397"/>
    </location>
</feature>
<name>A0A8H5LJ14_9AGAR</name>
<feature type="region of interest" description="Disordered" evidence="2">
    <location>
        <begin position="208"/>
        <end position="276"/>
    </location>
</feature>
<evidence type="ECO:0000313" key="4">
    <source>
        <dbReference type="Proteomes" id="UP000559256"/>
    </source>
</evidence>
<evidence type="ECO:0000313" key="3">
    <source>
        <dbReference type="EMBL" id="KAF5359017.1"/>
    </source>
</evidence>
<feature type="compositionally biased region" description="Polar residues" evidence="2">
    <location>
        <begin position="1"/>
        <end position="37"/>
    </location>
</feature>
<feature type="region of interest" description="Disordered" evidence="2">
    <location>
        <begin position="1"/>
        <end position="40"/>
    </location>
</feature>
<comment type="caution">
    <text evidence="3">The sequence shown here is derived from an EMBL/GenBank/DDBJ whole genome shotgun (WGS) entry which is preliminary data.</text>
</comment>
<evidence type="ECO:0000256" key="1">
    <source>
        <dbReference type="SAM" id="Coils"/>
    </source>
</evidence>
<dbReference type="EMBL" id="JAACJM010000047">
    <property type="protein sequence ID" value="KAF5359017.1"/>
    <property type="molecule type" value="Genomic_DNA"/>
</dbReference>
<reference evidence="3 4" key="1">
    <citation type="journal article" date="2020" name="ISME J.">
        <title>Uncovering the hidden diversity of litter-decomposition mechanisms in mushroom-forming fungi.</title>
        <authorList>
            <person name="Floudas D."/>
            <person name="Bentzer J."/>
            <person name="Ahren D."/>
            <person name="Johansson T."/>
            <person name="Persson P."/>
            <person name="Tunlid A."/>
        </authorList>
    </citation>
    <scope>NUCLEOTIDE SEQUENCE [LARGE SCALE GENOMIC DNA]</scope>
    <source>
        <strain evidence="3 4">CBS 291.85</strain>
    </source>
</reference>
<feature type="coiled-coil region" evidence="1">
    <location>
        <begin position="96"/>
        <end position="127"/>
    </location>
</feature>
<dbReference type="AlphaFoldDB" id="A0A8H5LJ14"/>
<feature type="region of interest" description="Disordered" evidence="2">
    <location>
        <begin position="380"/>
        <end position="410"/>
    </location>
</feature>
<dbReference type="OrthoDB" id="3358418at2759"/>
<evidence type="ECO:0000256" key="2">
    <source>
        <dbReference type="SAM" id="MobiDB-lite"/>
    </source>
</evidence>
<feature type="region of interest" description="Disordered" evidence="2">
    <location>
        <begin position="145"/>
        <end position="167"/>
    </location>
</feature>
<sequence>MGSSELSDALNPNLSQRSRNSATYSPQFQAVVQTPQQHYAPHRSELELAIAEPPSALAARSRPSSEGVQAVQELLRIVSQTSLEQEAERKRRIAWEQEQEQRYQQRQAEMEKQVSELKQEVTLLRSALSIHNASSGSPTMFPMTHSTPSLQLPTPTYSSSPISPVSQHSDITQPVFVQGSSTQSLPNPNNEQSLQQANTLLWKPIQQHDPSPIMHSITPSTSTSPAPSPRSVYNRSSTKKRRKTVSSSSDSDSDHSRSSSSSSEPPVARRRNNHDKRCYTIHKAMRTQILHSMELETDKELPDSHQEGITLETSQPVRFVWDKTPKQSVHNARMKKRILADLKSNRRKYKHVSEKEFSQKSMDAAFDQCFTTFRQKFKAQRDTQEAKHQRKRDDVKAQKARRLSRKKTKLNGRSEARLRIAAFEHVTFDGALQLECMSSEESDEDETSTKYVRTHGQAWRSSRMVAFFAILDEEDRSVASQIKRGVGRLERVVGSSREGLQLPPKGVASWMLSKRWLNDPQNKPPDFHNVVEGLVEDPAGFDWNNYHDLGNETEDEQQIVRPMMNMVPQHQMQPVQMPMSHYTTTSSLHYALS</sequence>
<accession>A0A8H5LJ14</accession>
<gene>
    <name evidence="3" type="ORF">D9758_004736</name>
</gene>
<protein>
    <submittedName>
        <fullName evidence="3">Uncharacterized protein</fullName>
    </submittedName>
</protein>
<feature type="compositionally biased region" description="Low complexity" evidence="2">
    <location>
        <begin position="210"/>
        <end position="225"/>
    </location>
</feature>
<organism evidence="3 4">
    <name type="scientific">Tetrapyrgos nigripes</name>
    <dbReference type="NCBI Taxonomy" id="182062"/>
    <lineage>
        <taxon>Eukaryota</taxon>
        <taxon>Fungi</taxon>
        <taxon>Dikarya</taxon>
        <taxon>Basidiomycota</taxon>
        <taxon>Agaricomycotina</taxon>
        <taxon>Agaricomycetes</taxon>
        <taxon>Agaricomycetidae</taxon>
        <taxon>Agaricales</taxon>
        <taxon>Marasmiineae</taxon>
        <taxon>Marasmiaceae</taxon>
        <taxon>Tetrapyrgos</taxon>
    </lineage>
</organism>
<feature type="compositionally biased region" description="Low complexity" evidence="2">
    <location>
        <begin position="153"/>
        <end position="167"/>
    </location>
</feature>